<accession>A0A4R2BJ46</accession>
<comment type="caution">
    <text evidence="2">The sequence shown here is derived from an EMBL/GenBank/DDBJ whole genome shotgun (WGS) entry which is preliminary data.</text>
</comment>
<gene>
    <name evidence="2" type="ORF">EV146_102144</name>
</gene>
<name>A0A4R2BJ46_9BACI</name>
<protein>
    <submittedName>
        <fullName evidence="2">Uncharacterized protein</fullName>
    </submittedName>
</protein>
<feature type="compositionally biased region" description="Basic and acidic residues" evidence="1">
    <location>
        <begin position="40"/>
        <end position="54"/>
    </location>
</feature>
<organism evidence="2 3">
    <name type="scientific">Mesobacillus foraminis</name>
    <dbReference type="NCBI Taxonomy" id="279826"/>
    <lineage>
        <taxon>Bacteria</taxon>
        <taxon>Bacillati</taxon>
        <taxon>Bacillota</taxon>
        <taxon>Bacilli</taxon>
        <taxon>Bacillales</taxon>
        <taxon>Bacillaceae</taxon>
        <taxon>Mesobacillus</taxon>
    </lineage>
</organism>
<keyword evidence="3" id="KW-1185">Reference proteome</keyword>
<dbReference type="EMBL" id="SLVV01000002">
    <property type="protein sequence ID" value="TCN27198.1"/>
    <property type="molecule type" value="Genomic_DNA"/>
</dbReference>
<feature type="region of interest" description="Disordered" evidence="1">
    <location>
        <begin position="1"/>
        <end position="64"/>
    </location>
</feature>
<sequence length="64" mass="7403">MKKKYDYPFTPSPFLPELDALTNREERSSGFTKAQDSADYPERSSEKESREDVLLKPNDSSFPE</sequence>
<evidence type="ECO:0000256" key="1">
    <source>
        <dbReference type="SAM" id="MobiDB-lite"/>
    </source>
</evidence>
<evidence type="ECO:0000313" key="3">
    <source>
        <dbReference type="Proteomes" id="UP000295689"/>
    </source>
</evidence>
<evidence type="ECO:0000313" key="2">
    <source>
        <dbReference type="EMBL" id="TCN27198.1"/>
    </source>
</evidence>
<proteinExistence type="predicted"/>
<dbReference type="Proteomes" id="UP000295689">
    <property type="component" value="Unassembled WGS sequence"/>
</dbReference>
<reference evidence="2 3" key="1">
    <citation type="journal article" date="2015" name="Stand. Genomic Sci.">
        <title>Genomic Encyclopedia of Bacterial and Archaeal Type Strains, Phase III: the genomes of soil and plant-associated and newly described type strains.</title>
        <authorList>
            <person name="Whitman W.B."/>
            <person name="Woyke T."/>
            <person name="Klenk H.P."/>
            <person name="Zhou Y."/>
            <person name="Lilburn T.G."/>
            <person name="Beck B.J."/>
            <person name="De Vos P."/>
            <person name="Vandamme P."/>
            <person name="Eisen J.A."/>
            <person name="Garrity G."/>
            <person name="Hugenholtz P."/>
            <person name="Kyrpides N.C."/>
        </authorList>
    </citation>
    <scope>NUCLEOTIDE SEQUENCE [LARGE SCALE GENOMIC DNA]</scope>
    <source>
        <strain evidence="2 3">CV53</strain>
    </source>
</reference>
<dbReference type="RefSeq" id="WP_132001787.1">
    <property type="nucleotide sequence ID" value="NZ_JABUHM010000001.1"/>
</dbReference>
<dbReference type="AlphaFoldDB" id="A0A4R2BJ46"/>